<dbReference type="EMBL" id="VSSQ01114924">
    <property type="protein sequence ID" value="MPN50597.1"/>
    <property type="molecule type" value="Genomic_DNA"/>
</dbReference>
<sequence length="183" mass="20078">MRANSGRIRMSDFHALTVQDLRVRTGYWVLSEVSAADARSRIANVTLDRASLTLENVDGIDWNGVTILDAPETALTLKTCRNISFEDLSLTRPNRKNAENCRALWIDQCETLTVSGLAVELDSRRVMPLDLSGGALKIAGALKAPPEFYTPDTLLRLPSEPASGHPQVDLEITAVLGEKSFEL</sequence>
<gene>
    <name evidence="1" type="ORF">SDC9_198228</name>
</gene>
<comment type="caution">
    <text evidence="1">The sequence shown here is derived from an EMBL/GenBank/DDBJ whole genome shotgun (WGS) entry which is preliminary data.</text>
</comment>
<dbReference type="AlphaFoldDB" id="A0A645IH29"/>
<accession>A0A645IH29</accession>
<reference evidence="1" key="1">
    <citation type="submission" date="2019-08" db="EMBL/GenBank/DDBJ databases">
        <authorList>
            <person name="Kucharzyk K."/>
            <person name="Murdoch R.W."/>
            <person name="Higgins S."/>
            <person name="Loffler F."/>
        </authorList>
    </citation>
    <scope>NUCLEOTIDE SEQUENCE</scope>
</reference>
<evidence type="ECO:0000313" key="1">
    <source>
        <dbReference type="EMBL" id="MPN50597.1"/>
    </source>
</evidence>
<name>A0A645IH29_9ZZZZ</name>
<protein>
    <submittedName>
        <fullName evidence="1">Uncharacterized protein</fullName>
    </submittedName>
</protein>
<organism evidence="1">
    <name type="scientific">bioreactor metagenome</name>
    <dbReference type="NCBI Taxonomy" id="1076179"/>
    <lineage>
        <taxon>unclassified sequences</taxon>
        <taxon>metagenomes</taxon>
        <taxon>ecological metagenomes</taxon>
    </lineage>
</organism>
<proteinExistence type="predicted"/>
<dbReference type="Gene3D" id="2.160.20.10">
    <property type="entry name" value="Single-stranded right-handed beta-helix, Pectin lyase-like"/>
    <property type="match status" value="1"/>
</dbReference>
<dbReference type="InterPro" id="IPR012334">
    <property type="entry name" value="Pectin_lyas_fold"/>
</dbReference>